<dbReference type="EMBL" id="QQBB01000001">
    <property type="protein sequence ID" value="RDI62008.1"/>
    <property type="molecule type" value="Genomic_DNA"/>
</dbReference>
<evidence type="ECO:0000256" key="1">
    <source>
        <dbReference type="SAM" id="MobiDB-lite"/>
    </source>
</evidence>
<feature type="compositionally biased region" description="Basic and acidic residues" evidence="1">
    <location>
        <begin position="200"/>
        <end position="219"/>
    </location>
</feature>
<dbReference type="Proteomes" id="UP000254925">
    <property type="component" value="Unassembled WGS sequence"/>
</dbReference>
<proteinExistence type="predicted"/>
<dbReference type="OrthoDB" id="8117331at2"/>
<feature type="region of interest" description="Disordered" evidence="1">
    <location>
        <begin position="200"/>
        <end position="235"/>
    </location>
</feature>
<name>A0A370HU15_9HYPH</name>
<evidence type="ECO:0000313" key="3">
    <source>
        <dbReference type="Proteomes" id="UP000254925"/>
    </source>
</evidence>
<protein>
    <submittedName>
        <fullName evidence="2">Uncharacterized protein</fullName>
    </submittedName>
</protein>
<accession>A0A370HU15</accession>
<sequence length="235" mass="27553">MLTDEELHNLPSDPVEAFIQYERLLWKYTQLEIEQSPNGWYWERRYVQSLIIFEQTHELRLLFRFYDMPRDDSAFKIYFHDFRDYIQNETLRLRLEKAKAAKSGIVTVLSLNPSHKEKVRFHIEKIRSLLESVDIPERKRESLFKKLNAFAADVDQNLTKLDALMSLMLEVSSTAGKVADNLKPVRDLLDPLFNWLGKAKEENEALPSPERKPQIEGPRKQLPAPEQDGSDPIDL</sequence>
<keyword evidence="3" id="KW-1185">Reference proteome</keyword>
<comment type="caution">
    <text evidence="2">The sequence shown here is derived from an EMBL/GenBank/DDBJ whole genome shotgun (WGS) entry which is preliminary data.</text>
</comment>
<organism evidence="2 3">
    <name type="scientific">Microvirga subterranea</name>
    <dbReference type="NCBI Taxonomy" id="186651"/>
    <lineage>
        <taxon>Bacteria</taxon>
        <taxon>Pseudomonadati</taxon>
        <taxon>Pseudomonadota</taxon>
        <taxon>Alphaproteobacteria</taxon>
        <taxon>Hyphomicrobiales</taxon>
        <taxon>Methylobacteriaceae</taxon>
        <taxon>Microvirga</taxon>
    </lineage>
</organism>
<dbReference type="RefSeq" id="WP_147282324.1">
    <property type="nucleotide sequence ID" value="NZ_QQBB01000001.1"/>
</dbReference>
<dbReference type="AlphaFoldDB" id="A0A370HU15"/>
<gene>
    <name evidence="2" type="ORF">DES45_101269</name>
</gene>
<reference evidence="2 3" key="1">
    <citation type="submission" date="2018-07" db="EMBL/GenBank/DDBJ databases">
        <title>Genomic Encyclopedia of Type Strains, Phase IV (KMG-IV): sequencing the most valuable type-strain genomes for metagenomic binning, comparative biology and taxonomic classification.</title>
        <authorList>
            <person name="Goeker M."/>
        </authorList>
    </citation>
    <scope>NUCLEOTIDE SEQUENCE [LARGE SCALE GENOMIC DNA]</scope>
    <source>
        <strain evidence="2 3">DSM 14364</strain>
    </source>
</reference>
<evidence type="ECO:0000313" key="2">
    <source>
        <dbReference type="EMBL" id="RDI62008.1"/>
    </source>
</evidence>